<evidence type="ECO:0000313" key="1">
    <source>
        <dbReference type="EMBL" id="PRZ45060.1"/>
    </source>
</evidence>
<accession>A0A2T1A8Y9</accession>
<proteinExistence type="predicted"/>
<sequence length="264" mass="28953">MGLDHYRAKGWLRFPADAGTMAWAEHARALAQDAVADPAHSAWLDCEGTWFIGVDALPNDPAGQLADGPPLQGPAIDFITRQICPLGALHRAQLSVIYPGYPRPRQGESTAAFGYRRNRDAAHVDGVKMFGEARHRRVEEPHAWVLGLPLNATSPDAAPLVVWEGSHEIMRAAFAAAFAGVAPEDWHAVDVTDSYTAARREVFETCPRVTVHAQPGDAYLMHRLCLHGVAPWGHDATAPAGEGRMIAYFRPELADWQTRWLTDP</sequence>
<dbReference type="OrthoDB" id="7345863at2"/>
<name>A0A2T1A8Y9_TRISK</name>
<dbReference type="Gene3D" id="2.60.120.620">
    <property type="entry name" value="q2cbj1_9rhob like domain"/>
    <property type="match status" value="1"/>
</dbReference>
<dbReference type="RefSeq" id="WP_106165305.1">
    <property type="nucleotide sequence ID" value="NZ_PVUF01000018.1"/>
</dbReference>
<gene>
    <name evidence="1" type="ORF">CLV89_11865</name>
</gene>
<organism evidence="1 2">
    <name type="scientific">Tritonibacter scottomollicae</name>
    <name type="common">Epibacterium scottomollicae</name>
    <dbReference type="NCBI Taxonomy" id="483013"/>
    <lineage>
        <taxon>Bacteria</taxon>
        <taxon>Pseudomonadati</taxon>
        <taxon>Pseudomonadota</taxon>
        <taxon>Alphaproteobacteria</taxon>
        <taxon>Rhodobacterales</taxon>
        <taxon>Paracoccaceae</taxon>
        <taxon>Tritonibacter</taxon>
    </lineage>
</organism>
<dbReference type="SUPFAM" id="SSF51197">
    <property type="entry name" value="Clavaminate synthase-like"/>
    <property type="match status" value="1"/>
</dbReference>
<dbReference type="AlphaFoldDB" id="A0A2T1A8Y9"/>
<evidence type="ECO:0008006" key="3">
    <source>
        <dbReference type="Google" id="ProtNLM"/>
    </source>
</evidence>
<reference evidence="1 2" key="1">
    <citation type="submission" date="2018-03" db="EMBL/GenBank/DDBJ databases">
        <title>Genomic Encyclopedia of Archaeal and Bacterial Type Strains, Phase II (KMG-II): from individual species to whole genera.</title>
        <authorList>
            <person name="Goeker M."/>
        </authorList>
    </citation>
    <scope>NUCLEOTIDE SEQUENCE [LARGE SCALE GENOMIC DNA]</scope>
    <source>
        <strain evidence="1 2">DSM 25328</strain>
    </source>
</reference>
<dbReference type="EMBL" id="PVUF01000018">
    <property type="protein sequence ID" value="PRZ45060.1"/>
    <property type="molecule type" value="Genomic_DNA"/>
</dbReference>
<comment type="caution">
    <text evidence="1">The sequence shown here is derived from an EMBL/GenBank/DDBJ whole genome shotgun (WGS) entry which is preliminary data.</text>
</comment>
<dbReference type="Proteomes" id="UP000237718">
    <property type="component" value="Unassembled WGS sequence"/>
</dbReference>
<protein>
    <recommendedName>
        <fullName evidence="3">Phytanoyl-CoA dioxygenase</fullName>
    </recommendedName>
</protein>
<evidence type="ECO:0000313" key="2">
    <source>
        <dbReference type="Proteomes" id="UP000237718"/>
    </source>
</evidence>